<feature type="signal peptide" evidence="2">
    <location>
        <begin position="1"/>
        <end position="29"/>
    </location>
</feature>
<dbReference type="InterPro" id="IPR025921">
    <property type="entry name" value="HmuY"/>
</dbReference>
<gene>
    <name evidence="3" type="ORF">GCM10017161_25950</name>
</gene>
<dbReference type="AlphaFoldDB" id="A0A919ELI7"/>
<sequence length="372" mass="40928">MKHLPTLSTLSLALLLAACGGGSSSKDDATPTSEPTPDPKPVVSQFGPFATGSSAAPKTVYFDLDNGEVVELTTEQAKENKEWDIAFQRTKVFLNQHADNTVLMHFTANNADFFDQDGKAIADKFTTANAETELEDYEVVTNDSIPSDESEFSGDTSNEILTGFYSYNSSTHQVSAASDNYYIVSSNDAYTKFSVTNLAGNSARLMSDIELTYTRQTAADTEFVNEQTINLDLDMLCANAEQVYVSFEAAMEVTADDAYDLSIPCGEGGAKFDINLHADAKAFQDFNNEHTNINPQAVRYYGFQSNEYSTAAFDQHKWYAYNLEGGHKLWSQYGVYIIKNANGHFKLQITSYYDADGNSGNYTFRANALAAK</sequence>
<accession>A0A919ELI7</accession>
<dbReference type="PROSITE" id="PS51257">
    <property type="entry name" value="PROKAR_LIPOPROTEIN"/>
    <property type="match status" value="1"/>
</dbReference>
<dbReference type="EMBL" id="BNCK01000005">
    <property type="protein sequence ID" value="GHF96400.1"/>
    <property type="molecule type" value="Genomic_DNA"/>
</dbReference>
<comment type="caution">
    <text evidence="3">The sequence shown here is derived from an EMBL/GenBank/DDBJ whole genome shotgun (WGS) entry which is preliminary data.</text>
</comment>
<reference evidence="3" key="2">
    <citation type="submission" date="2020-09" db="EMBL/GenBank/DDBJ databases">
        <authorList>
            <person name="Sun Q."/>
            <person name="Kim S."/>
        </authorList>
    </citation>
    <scope>NUCLEOTIDE SEQUENCE</scope>
    <source>
        <strain evidence="3">KCTC 42731</strain>
    </source>
</reference>
<keyword evidence="4" id="KW-1185">Reference proteome</keyword>
<keyword evidence="2" id="KW-0732">Signal</keyword>
<evidence type="ECO:0000313" key="4">
    <source>
        <dbReference type="Proteomes" id="UP000623842"/>
    </source>
</evidence>
<dbReference type="CDD" id="cd12105">
    <property type="entry name" value="HmuY"/>
    <property type="match status" value="2"/>
</dbReference>
<dbReference type="RefSeq" id="WP_189771251.1">
    <property type="nucleotide sequence ID" value="NZ_BNCK01000005.1"/>
</dbReference>
<evidence type="ECO:0000313" key="3">
    <source>
        <dbReference type="EMBL" id="GHF96400.1"/>
    </source>
</evidence>
<feature type="chain" id="PRO_5036802839" description="HmuY protein" evidence="2">
    <location>
        <begin position="30"/>
        <end position="372"/>
    </location>
</feature>
<proteinExistence type="predicted"/>
<organism evidence="3 4">
    <name type="scientific">Thalassotalea marina</name>
    <dbReference type="NCBI Taxonomy" id="1673741"/>
    <lineage>
        <taxon>Bacteria</taxon>
        <taxon>Pseudomonadati</taxon>
        <taxon>Pseudomonadota</taxon>
        <taxon>Gammaproteobacteria</taxon>
        <taxon>Alteromonadales</taxon>
        <taxon>Colwelliaceae</taxon>
        <taxon>Thalassotalea</taxon>
    </lineage>
</organism>
<dbReference type="Proteomes" id="UP000623842">
    <property type="component" value="Unassembled WGS sequence"/>
</dbReference>
<protein>
    <recommendedName>
        <fullName evidence="5">HmuY protein</fullName>
    </recommendedName>
</protein>
<feature type="region of interest" description="Disordered" evidence="1">
    <location>
        <begin position="23"/>
        <end position="49"/>
    </location>
</feature>
<evidence type="ECO:0008006" key="5">
    <source>
        <dbReference type="Google" id="ProtNLM"/>
    </source>
</evidence>
<evidence type="ECO:0000256" key="1">
    <source>
        <dbReference type="SAM" id="MobiDB-lite"/>
    </source>
</evidence>
<evidence type="ECO:0000256" key="2">
    <source>
        <dbReference type="SAM" id="SignalP"/>
    </source>
</evidence>
<name>A0A919ELI7_9GAMM</name>
<reference evidence="3" key="1">
    <citation type="journal article" date="2014" name="Int. J. Syst. Evol. Microbiol.">
        <title>Complete genome sequence of Corynebacterium casei LMG S-19264T (=DSM 44701T), isolated from a smear-ripened cheese.</title>
        <authorList>
            <consortium name="US DOE Joint Genome Institute (JGI-PGF)"/>
            <person name="Walter F."/>
            <person name="Albersmeier A."/>
            <person name="Kalinowski J."/>
            <person name="Ruckert C."/>
        </authorList>
    </citation>
    <scope>NUCLEOTIDE SEQUENCE</scope>
    <source>
        <strain evidence="3">KCTC 42731</strain>
    </source>
</reference>
<dbReference type="Pfam" id="PF14064">
    <property type="entry name" value="HmuY"/>
    <property type="match status" value="1"/>
</dbReference>